<proteinExistence type="predicted"/>
<reference evidence="2" key="1">
    <citation type="submission" date="2017-09" db="EMBL/GenBank/DDBJ databases">
        <authorList>
            <person name="Varghese N."/>
            <person name="Submissions S."/>
        </authorList>
    </citation>
    <scope>NUCLEOTIDE SEQUENCE [LARGE SCALE GENOMIC DNA]</scope>
    <source>
        <strain evidence="2">C7</strain>
    </source>
</reference>
<sequence>MTQLHGAGQRHVQTGEVGIMGIGAARADFENFVSCDRATSATALVGGVLSNFAAGAVVRYPDPDDPTRGVMRVEPQATNHVRSNDGTGAAVGRLDAGGALPTGWTAPFGLPSSAVEVVQIGEDVGLPYIRIRLQGVTTSSSVFIYTEGVGAVAAEDGQLWAQSVYMRLISGSLANISAIRVRPEARASGGTGHSGYAGSDVAIGADWQRCAQGAALADANGAGEISYLVPTIQIASTSGAAIDVTLDIGLPQMELDAVTSPIRTSGAMATRAADVVTTPAPVNGGVFSVVVDFRFSAVQVAGRSARVFDFGGDEGRSLRLQHNGGLNTGDLLLVLHDAPSEGGAVLGVTLGVITAGLWQRAVVVVDGADLRVRLSGEAEVSRSDFALPRSGLHTLALGASHTGTVALVGPLEYRAITVYDRSLSSAEITELVEGAS</sequence>
<accession>A0A2C9CQ43</accession>
<dbReference type="OrthoDB" id="7260461at2"/>
<evidence type="ECO:0000313" key="2">
    <source>
        <dbReference type="Proteomes" id="UP000220034"/>
    </source>
</evidence>
<evidence type="ECO:0008006" key="3">
    <source>
        <dbReference type="Google" id="ProtNLM"/>
    </source>
</evidence>
<name>A0A2C9CQ43_9RHOB</name>
<keyword evidence="2" id="KW-1185">Reference proteome</keyword>
<gene>
    <name evidence="1" type="ORF">SAMN06273572_10258</name>
</gene>
<dbReference type="SUPFAM" id="SSF49899">
    <property type="entry name" value="Concanavalin A-like lectins/glucanases"/>
    <property type="match status" value="1"/>
</dbReference>
<organism evidence="1 2">
    <name type="scientific">Pontivivens marinum</name>
    <dbReference type="NCBI Taxonomy" id="1690039"/>
    <lineage>
        <taxon>Bacteria</taxon>
        <taxon>Pseudomonadati</taxon>
        <taxon>Pseudomonadota</taxon>
        <taxon>Alphaproteobacteria</taxon>
        <taxon>Rhodobacterales</taxon>
        <taxon>Paracoccaceae</taxon>
        <taxon>Pontivivens</taxon>
    </lineage>
</organism>
<evidence type="ECO:0000313" key="1">
    <source>
        <dbReference type="EMBL" id="SOH93382.1"/>
    </source>
</evidence>
<dbReference type="AlphaFoldDB" id="A0A2C9CQ43"/>
<dbReference type="InterPro" id="IPR013320">
    <property type="entry name" value="ConA-like_dom_sf"/>
</dbReference>
<protein>
    <recommendedName>
        <fullName evidence="3">Concanavalin A-like lectin/glucanases superfamily protein</fullName>
    </recommendedName>
</protein>
<dbReference type="RefSeq" id="WP_097928969.1">
    <property type="nucleotide sequence ID" value="NZ_OCTN01000002.1"/>
</dbReference>
<dbReference type="Proteomes" id="UP000220034">
    <property type="component" value="Unassembled WGS sequence"/>
</dbReference>
<dbReference type="EMBL" id="OCTN01000002">
    <property type="protein sequence ID" value="SOH93382.1"/>
    <property type="molecule type" value="Genomic_DNA"/>
</dbReference>